<name>A0A318SIQ8_9DEIO</name>
<accession>A0A318SIQ8</accession>
<protein>
    <submittedName>
        <fullName evidence="3">Uncharacterized protein</fullName>
    </submittedName>
</protein>
<feature type="compositionally biased region" description="Basic and acidic residues" evidence="1">
    <location>
        <begin position="30"/>
        <end position="46"/>
    </location>
</feature>
<dbReference type="EMBL" id="QJSX01000006">
    <property type="protein sequence ID" value="PYE54065.1"/>
    <property type="molecule type" value="Genomic_DNA"/>
</dbReference>
<feature type="transmembrane region" description="Helical" evidence="2">
    <location>
        <begin position="56"/>
        <end position="77"/>
    </location>
</feature>
<feature type="transmembrane region" description="Helical" evidence="2">
    <location>
        <begin position="83"/>
        <end position="105"/>
    </location>
</feature>
<evidence type="ECO:0000313" key="3">
    <source>
        <dbReference type="EMBL" id="PYE54065.1"/>
    </source>
</evidence>
<evidence type="ECO:0000313" key="4">
    <source>
        <dbReference type="Proteomes" id="UP000248326"/>
    </source>
</evidence>
<dbReference type="RefSeq" id="WP_110886462.1">
    <property type="nucleotide sequence ID" value="NZ_QJSX01000006.1"/>
</dbReference>
<feature type="transmembrane region" description="Helical" evidence="2">
    <location>
        <begin position="145"/>
        <end position="164"/>
    </location>
</feature>
<keyword evidence="4" id="KW-1185">Reference proteome</keyword>
<evidence type="ECO:0000256" key="2">
    <source>
        <dbReference type="SAM" id="Phobius"/>
    </source>
</evidence>
<evidence type="ECO:0000256" key="1">
    <source>
        <dbReference type="SAM" id="MobiDB-lite"/>
    </source>
</evidence>
<feature type="region of interest" description="Disordered" evidence="1">
    <location>
        <begin position="1"/>
        <end position="47"/>
    </location>
</feature>
<keyword evidence="2" id="KW-0472">Membrane</keyword>
<organism evidence="3 4">
    <name type="scientific">Deinococcus yavapaiensis KR-236</name>
    <dbReference type="NCBI Taxonomy" id="694435"/>
    <lineage>
        <taxon>Bacteria</taxon>
        <taxon>Thermotogati</taxon>
        <taxon>Deinococcota</taxon>
        <taxon>Deinococci</taxon>
        <taxon>Deinococcales</taxon>
        <taxon>Deinococcaceae</taxon>
        <taxon>Deinococcus</taxon>
    </lineage>
</organism>
<feature type="compositionally biased region" description="Basic and acidic residues" evidence="1">
    <location>
        <begin position="11"/>
        <end position="23"/>
    </location>
</feature>
<comment type="caution">
    <text evidence="3">The sequence shown here is derived from an EMBL/GenBank/DDBJ whole genome shotgun (WGS) entry which is preliminary data.</text>
</comment>
<keyword evidence="2" id="KW-0812">Transmembrane</keyword>
<sequence length="166" mass="18678">MSMKKLIQQAERADRERARERQRAQTASEQRARDVVDPSKVEDPSRPSKWRTYKQCLAACAIGWLLVLVNSLMVANLKATASLLSIGGFMLILSPVLILLSWSFWRGRYELRTSHLVFGMAWGAVFNSFYMLVFLHATSKKSDPVAAAALFAGGILVSIIMRLFKK</sequence>
<feature type="transmembrane region" description="Helical" evidence="2">
    <location>
        <begin position="117"/>
        <end position="139"/>
    </location>
</feature>
<proteinExistence type="predicted"/>
<dbReference type="Proteomes" id="UP000248326">
    <property type="component" value="Unassembled WGS sequence"/>
</dbReference>
<reference evidence="3 4" key="1">
    <citation type="submission" date="2018-06" db="EMBL/GenBank/DDBJ databases">
        <title>Genomic Encyclopedia of Type Strains, Phase IV (KMG-IV): sequencing the most valuable type-strain genomes for metagenomic binning, comparative biology and taxonomic classification.</title>
        <authorList>
            <person name="Goeker M."/>
        </authorList>
    </citation>
    <scope>NUCLEOTIDE SEQUENCE [LARGE SCALE GENOMIC DNA]</scope>
    <source>
        <strain evidence="3 4">DSM 18048</strain>
    </source>
</reference>
<keyword evidence="2" id="KW-1133">Transmembrane helix</keyword>
<dbReference type="AlphaFoldDB" id="A0A318SIQ8"/>
<gene>
    <name evidence="3" type="ORF">DES52_10627</name>
</gene>